<dbReference type="EMBL" id="JAIVGD010000028">
    <property type="protein sequence ID" value="KAH0738211.1"/>
    <property type="molecule type" value="Genomic_DNA"/>
</dbReference>
<evidence type="ECO:0000313" key="3">
    <source>
        <dbReference type="Proteomes" id="UP000826656"/>
    </source>
</evidence>
<gene>
    <name evidence="2" type="ORF">KY290_036916</name>
</gene>
<feature type="domain" description="Reverse transcriptase/retrotransposon-derived protein RNase H-like" evidence="1">
    <location>
        <begin position="57"/>
        <end position="129"/>
    </location>
</feature>
<dbReference type="InterPro" id="IPR051320">
    <property type="entry name" value="Viral_Replic_Matur_Polypro"/>
</dbReference>
<proteinExistence type="predicted"/>
<dbReference type="Proteomes" id="UP000826656">
    <property type="component" value="Unassembled WGS sequence"/>
</dbReference>
<sequence length="130" mass="15109">MNKAKVRVIKECETPTKVTELISHLGLSNYYRRFISGYSSKVAPLTELLKKIKPWVWSEHCQMAFDDLKADVTNKPILALPNNSKTFEVHTYASDFAIGGILMQDKHSITFEIRKLNDTKWRYTTCKRRI</sequence>
<dbReference type="InterPro" id="IPR043502">
    <property type="entry name" value="DNA/RNA_pol_sf"/>
</dbReference>
<evidence type="ECO:0000313" key="2">
    <source>
        <dbReference type="EMBL" id="KAH0738211.1"/>
    </source>
</evidence>
<keyword evidence="3" id="KW-1185">Reference proteome</keyword>
<dbReference type="Gene3D" id="3.30.70.270">
    <property type="match status" value="1"/>
</dbReference>
<dbReference type="SUPFAM" id="SSF56672">
    <property type="entry name" value="DNA/RNA polymerases"/>
    <property type="match status" value="1"/>
</dbReference>
<organism evidence="2 3">
    <name type="scientific">Solanum tuberosum</name>
    <name type="common">Potato</name>
    <dbReference type="NCBI Taxonomy" id="4113"/>
    <lineage>
        <taxon>Eukaryota</taxon>
        <taxon>Viridiplantae</taxon>
        <taxon>Streptophyta</taxon>
        <taxon>Embryophyta</taxon>
        <taxon>Tracheophyta</taxon>
        <taxon>Spermatophyta</taxon>
        <taxon>Magnoliopsida</taxon>
        <taxon>eudicotyledons</taxon>
        <taxon>Gunneridae</taxon>
        <taxon>Pentapetalae</taxon>
        <taxon>asterids</taxon>
        <taxon>lamiids</taxon>
        <taxon>Solanales</taxon>
        <taxon>Solanaceae</taxon>
        <taxon>Solanoideae</taxon>
        <taxon>Solaneae</taxon>
        <taxon>Solanum</taxon>
    </lineage>
</organism>
<dbReference type="InterPro" id="IPR043128">
    <property type="entry name" value="Rev_trsase/Diguanyl_cyclase"/>
</dbReference>
<dbReference type="PANTHER" id="PTHR33064:SF40">
    <property type="entry name" value="REVERSE TRANSCRIPTASE_RETROTRANSPOSON-DERIVED PROTEIN RNASE H-LIKE DOMAIN-CONTAINING PROTEIN"/>
    <property type="match status" value="1"/>
</dbReference>
<name>A0ABQ7TVR1_SOLTU</name>
<accession>A0ABQ7TVR1</accession>
<comment type="caution">
    <text evidence="2">The sequence shown here is derived from an EMBL/GenBank/DDBJ whole genome shotgun (WGS) entry which is preliminary data.</text>
</comment>
<dbReference type="Pfam" id="PF17919">
    <property type="entry name" value="RT_RNaseH_2"/>
    <property type="match status" value="1"/>
</dbReference>
<dbReference type="InterPro" id="IPR041577">
    <property type="entry name" value="RT_RNaseH_2"/>
</dbReference>
<protein>
    <recommendedName>
        <fullName evidence="1">Reverse transcriptase/retrotransposon-derived protein RNase H-like domain-containing protein</fullName>
    </recommendedName>
</protein>
<reference evidence="2 3" key="1">
    <citation type="journal article" date="2021" name="bioRxiv">
        <title>Chromosome-scale and haplotype-resolved genome assembly of a tetraploid potato cultivar.</title>
        <authorList>
            <person name="Sun H."/>
            <person name="Jiao W.-B."/>
            <person name="Krause K."/>
            <person name="Campoy J.A."/>
            <person name="Goel M."/>
            <person name="Folz-Donahue K."/>
            <person name="Kukat C."/>
            <person name="Huettel B."/>
            <person name="Schneeberger K."/>
        </authorList>
    </citation>
    <scope>NUCLEOTIDE SEQUENCE [LARGE SCALE GENOMIC DNA]</scope>
    <source>
        <strain evidence="2">SolTubOtavaFocal</strain>
        <tissue evidence="2">Leaves</tissue>
    </source>
</reference>
<evidence type="ECO:0000259" key="1">
    <source>
        <dbReference type="Pfam" id="PF17919"/>
    </source>
</evidence>
<dbReference type="PANTHER" id="PTHR33064">
    <property type="entry name" value="POL PROTEIN"/>
    <property type="match status" value="1"/>
</dbReference>